<keyword evidence="3" id="KW-1185">Reference proteome</keyword>
<feature type="compositionally biased region" description="Basic residues" evidence="1">
    <location>
        <begin position="85"/>
        <end position="106"/>
    </location>
</feature>
<accession>A0A4C1YDZ2</accession>
<feature type="compositionally biased region" description="Low complexity" evidence="1">
    <location>
        <begin position="34"/>
        <end position="49"/>
    </location>
</feature>
<dbReference type="AlphaFoldDB" id="A0A4C1YDZ2"/>
<reference evidence="2 3" key="1">
    <citation type="journal article" date="2019" name="Commun. Biol.">
        <title>The bagworm genome reveals a unique fibroin gene that provides high tensile strength.</title>
        <authorList>
            <person name="Kono N."/>
            <person name="Nakamura H."/>
            <person name="Ohtoshi R."/>
            <person name="Tomita M."/>
            <person name="Numata K."/>
            <person name="Arakawa K."/>
        </authorList>
    </citation>
    <scope>NUCLEOTIDE SEQUENCE [LARGE SCALE GENOMIC DNA]</scope>
</reference>
<dbReference type="Proteomes" id="UP000299102">
    <property type="component" value="Unassembled WGS sequence"/>
</dbReference>
<evidence type="ECO:0000313" key="2">
    <source>
        <dbReference type="EMBL" id="GBP73260.1"/>
    </source>
</evidence>
<organism evidence="2 3">
    <name type="scientific">Eumeta variegata</name>
    <name type="common">Bagworm moth</name>
    <name type="synonym">Eumeta japonica</name>
    <dbReference type="NCBI Taxonomy" id="151549"/>
    <lineage>
        <taxon>Eukaryota</taxon>
        <taxon>Metazoa</taxon>
        <taxon>Ecdysozoa</taxon>
        <taxon>Arthropoda</taxon>
        <taxon>Hexapoda</taxon>
        <taxon>Insecta</taxon>
        <taxon>Pterygota</taxon>
        <taxon>Neoptera</taxon>
        <taxon>Endopterygota</taxon>
        <taxon>Lepidoptera</taxon>
        <taxon>Glossata</taxon>
        <taxon>Ditrysia</taxon>
        <taxon>Tineoidea</taxon>
        <taxon>Psychidae</taxon>
        <taxon>Oiketicinae</taxon>
        <taxon>Eumeta</taxon>
    </lineage>
</organism>
<feature type="region of interest" description="Disordered" evidence="1">
    <location>
        <begin position="1"/>
        <end position="141"/>
    </location>
</feature>
<feature type="compositionally biased region" description="Basic residues" evidence="1">
    <location>
        <begin position="15"/>
        <end position="31"/>
    </location>
</feature>
<dbReference type="EMBL" id="BGZK01001168">
    <property type="protein sequence ID" value="GBP73260.1"/>
    <property type="molecule type" value="Genomic_DNA"/>
</dbReference>
<evidence type="ECO:0000256" key="1">
    <source>
        <dbReference type="SAM" id="MobiDB-lite"/>
    </source>
</evidence>
<dbReference type="STRING" id="151549.A0A4C1YDZ2"/>
<dbReference type="OrthoDB" id="6621371at2759"/>
<gene>
    <name evidence="2" type="ORF">EVAR_54754_1</name>
</gene>
<proteinExistence type="predicted"/>
<feature type="non-terminal residue" evidence="2">
    <location>
        <position position="141"/>
    </location>
</feature>
<feature type="compositionally biased region" description="Basic and acidic residues" evidence="1">
    <location>
        <begin position="132"/>
        <end position="141"/>
    </location>
</feature>
<evidence type="ECO:0000313" key="3">
    <source>
        <dbReference type="Proteomes" id="UP000299102"/>
    </source>
</evidence>
<sequence>MMLYMTQAPGDAVKRPPRRRHISANIKRHHAGISQSSCSDGSLLSVGSSEMDDDSSSGAHPHDHTHDAYNSSEPPTGVAPLSHSAAKHKMAVRPRRTHGAPRRKKNNQLAASALPITPELNEETIRSTTPETSHKTKEVVT</sequence>
<name>A0A4C1YDZ2_EUMVA</name>
<comment type="caution">
    <text evidence="2">The sequence shown here is derived from an EMBL/GenBank/DDBJ whole genome shotgun (WGS) entry which is preliminary data.</text>
</comment>
<protein>
    <submittedName>
        <fullName evidence="2">Uncharacterized protein</fullName>
    </submittedName>
</protein>